<dbReference type="PANTHER" id="PTHR43119">
    <property type="entry name" value="ABC TRANSPORT PROTEIN ATP-BINDING COMPONENT-RELATED"/>
    <property type="match status" value="1"/>
</dbReference>
<comment type="caution">
    <text evidence="4">The sequence shown here is derived from an EMBL/GenBank/DDBJ whole genome shotgun (WGS) entry which is preliminary data.</text>
</comment>
<evidence type="ECO:0000313" key="4">
    <source>
        <dbReference type="EMBL" id="KAF5330296.1"/>
    </source>
</evidence>
<sequence>MKAPILDLRDITCYFEKGTNLFSNLNINVDEGDILVLQGRSGSGKSTFLKCIAHLVMHSGQKLYRGKTPQEHGIPAYRTRVMYVPQRPSLLPGSPHDFLESITNLKAHQAILKDDSGNAAKEVLKRAVDLGERWGIDADLWNRGWATLSGGEGQRMLIASALSLNTAEVLLLDEPTSALDSVSSDMVERYICDAVRDPNSLLKAVIWITHSEEQGQRVGTRFMQMSAGSCYESHGQHPSA</sequence>
<evidence type="ECO:0000256" key="1">
    <source>
        <dbReference type="ARBA" id="ARBA00022741"/>
    </source>
</evidence>
<proteinExistence type="predicted"/>
<feature type="domain" description="ABC transporter" evidence="3">
    <location>
        <begin position="6"/>
        <end position="240"/>
    </location>
</feature>
<dbReference type="InterPro" id="IPR003439">
    <property type="entry name" value="ABC_transporter-like_ATP-bd"/>
</dbReference>
<evidence type="ECO:0000313" key="5">
    <source>
        <dbReference type="Proteomes" id="UP000567179"/>
    </source>
</evidence>
<evidence type="ECO:0000259" key="3">
    <source>
        <dbReference type="PROSITE" id="PS50893"/>
    </source>
</evidence>
<dbReference type="PROSITE" id="PS50893">
    <property type="entry name" value="ABC_TRANSPORTER_2"/>
    <property type="match status" value="1"/>
</dbReference>
<dbReference type="AlphaFoldDB" id="A0A8H5FB19"/>
<dbReference type="InterPro" id="IPR003593">
    <property type="entry name" value="AAA+_ATPase"/>
</dbReference>
<dbReference type="Pfam" id="PF00005">
    <property type="entry name" value="ABC_tran"/>
    <property type="match status" value="1"/>
</dbReference>
<accession>A0A8H5FB19</accession>
<keyword evidence="5" id="KW-1185">Reference proteome</keyword>
<dbReference type="InterPro" id="IPR027417">
    <property type="entry name" value="P-loop_NTPase"/>
</dbReference>
<name>A0A8H5FB19_9AGAR</name>
<gene>
    <name evidence="4" type="ORF">D9619_005526</name>
</gene>
<dbReference type="GO" id="GO:0005524">
    <property type="term" value="F:ATP binding"/>
    <property type="evidence" value="ECO:0007669"/>
    <property type="project" value="UniProtKB-KW"/>
</dbReference>
<dbReference type="PANTHER" id="PTHR43119:SF1">
    <property type="entry name" value="ABC TRANSPORTER DOMAIN-CONTAINING PROTEIN"/>
    <property type="match status" value="1"/>
</dbReference>
<reference evidence="4 5" key="1">
    <citation type="journal article" date="2020" name="ISME J.">
        <title>Uncovering the hidden diversity of litter-decomposition mechanisms in mushroom-forming fungi.</title>
        <authorList>
            <person name="Floudas D."/>
            <person name="Bentzer J."/>
            <person name="Ahren D."/>
            <person name="Johansson T."/>
            <person name="Persson P."/>
            <person name="Tunlid A."/>
        </authorList>
    </citation>
    <scope>NUCLEOTIDE SEQUENCE [LARGE SCALE GENOMIC DNA]</scope>
    <source>
        <strain evidence="4 5">CBS 101986</strain>
    </source>
</reference>
<dbReference type="OrthoDB" id="6593433at2759"/>
<dbReference type="EMBL" id="JAACJJ010000001">
    <property type="protein sequence ID" value="KAF5330296.1"/>
    <property type="molecule type" value="Genomic_DNA"/>
</dbReference>
<evidence type="ECO:0000256" key="2">
    <source>
        <dbReference type="ARBA" id="ARBA00022840"/>
    </source>
</evidence>
<dbReference type="SMART" id="SM00382">
    <property type="entry name" value="AAA"/>
    <property type="match status" value="1"/>
</dbReference>
<dbReference type="SUPFAM" id="SSF52540">
    <property type="entry name" value="P-loop containing nucleoside triphosphate hydrolases"/>
    <property type="match status" value="1"/>
</dbReference>
<keyword evidence="2" id="KW-0067">ATP-binding</keyword>
<keyword evidence="1" id="KW-0547">Nucleotide-binding</keyword>
<dbReference type="Gene3D" id="3.40.50.300">
    <property type="entry name" value="P-loop containing nucleotide triphosphate hydrolases"/>
    <property type="match status" value="1"/>
</dbReference>
<organism evidence="4 5">
    <name type="scientific">Psilocybe cf. subviscida</name>
    <dbReference type="NCBI Taxonomy" id="2480587"/>
    <lineage>
        <taxon>Eukaryota</taxon>
        <taxon>Fungi</taxon>
        <taxon>Dikarya</taxon>
        <taxon>Basidiomycota</taxon>
        <taxon>Agaricomycotina</taxon>
        <taxon>Agaricomycetes</taxon>
        <taxon>Agaricomycetidae</taxon>
        <taxon>Agaricales</taxon>
        <taxon>Agaricineae</taxon>
        <taxon>Strophariaceae</taxon>
        <taxon>Psilocybe</taxon>
    </lineage>
</organism>
<dbReference type="Proteomes" id="UP000567179">
    <property type="component" value="Unassembled WGS sequence"/>
</dbReference>
<protein>
    <recommendedName>
        <fullName evidence="3">ABC transporter domain-containing protein</fullName>
    </recommendedName>
</protein>
<dbReference type="GO" id="GO:0016887">
    <property type="term" value="F:ATP hydrolysis activity"/>
    <property type="evidence" value="ECO:0007669"/>
    <property type="project" value="InterPro"/>
</dbReference>